<comment type="caution">
    <text evidence="5">The sequence shown here is derived from an EMBL/GenBank/DDBJ whole genome shotgun (WGS) entry which is preliminary data.</text>
</comment>
<dbReference type="InterPro" id="IPR028995">
    <property type="entry name" value="Glyco_hydro_57/38_cen_sf"/>
</dbReference>
<comment type="similarity">
    <text evidence="1">Belongs to the glycosyl hydrolase 57 family.</text>
</comment>
<dbReference type="SUPFAM" id="SSF88713">
    <property type="entry name" value="Glycoside hydrolase/deacetylase"/>
    <property type="match status" value="1"/>
</dbReference>
<dbReference type="SUPFAM" id="SSF88688">
    <property type="entry name" value="Families 57/38 glycoside transferase middle domain"/>
    <property type="match status" value="1"/>
</dbReference>
<dbReference type="GO" id="GO:0030246">
    <property type="term" value="F:carbohydrate binding"/>
    <property type="evidence" value="ECO:0007669"/>
    <property type="project" value="InterPro"/>
</dbReference>
<name>A0A367ZSU3_9BACT</name>
<reference evidence="5 6" key="1">
    <citation type="submission" date="2018-05" db="EMBL/GenBank/DDBJ databases">
        <title>A metagenomic window into the 2 km-deep terrestrial subsurface aquifer revealed taxonomically and functionally diverse microbial community comprising novel uncultured bacterial lineages.</title>
        <authorList>
            <person name="Kadnikov V.V."/>
            <person name="Mardanov A.V."/>
            <person name="Beletsky A.V."/>
            <person name="Banks D."/>
            <person name="Pimenov N.V."/>
            <person name="Frank Y.A."/>
            <person name="Karnachuk O.V."/>
            <person name="Ravin N.V."/>
        </authorList>
    </citation>
    <scope>NUCLEOTIDE SEQUENCE [LARGE SCALE GENOMIC DNA]</scope>
    <source>
        <strain evidence="5">BY5</strain>
    </source>
</reference>
<gene>
    <name evidence="5" type="ORF">OZSIB_2083</name>
</gene>
<evidence type="ECO:0000313" key="5">
    <source>
        <dbReference type="EMBL" id="RCK81214.1"/>
    </source>
</evidence>
<dbReference type="PANTHER" id="PTHR36306:SF1">
    <property type="entry name" value="ALPHA-AMYLASE-RELATED"/>
    <property type="match status" value="1"/>
</dbReference>
<dbReference type="Gene3D" id="3.20.110.20">
    <property type="match status" value="1"/>
</dbReference>
<keyword evidence="2" id="KW-0119">Carbohydrate metabolism</keyword>
<dbReference type="GO" id="GO:0016787">
    <property type="term" value="F:hydrolase activity"/>
    <property type="evidence" value="ECO:0007669"/>
    <property type="project" value="UniProtKB-KW"/>
</dbReference>
<dbReference type="InterPro" id="IPR011330">
    <property type="entry name" value="Glyco_hydro/deAcase_b/a-brl"/>
</dbReference>
<organism evidence="5 6">
    <name type="scientific">Candidatus Ozemobacter sibiricus</name>
    <dbReference type="NCBI Taxonomy" id="2268124"/>
    <lineage>
        <taxon>Bacteria</taxon>
        <taxon>Candidatus Ozemobacteria</taxon>
        <taxon>Candidatus Ozemobacterales</taxon>
        <taxon>Candidatus Ozemobacteraceae</taxon>
        <taxon>Candidatus Ozemobacter</taxon>
    </lineage>
</organism>
<keyword evidence="5" id="KW-0378">Hydrolase</keyword>
<dbReference type="InterPro" id="IPR004300">
    <property type="entry name" value="Glyco_hydro_57_N"/>
</dbReference>
<feature type="domain" description="Alpha-amylase/4-alpha-glucanotransferase central" evidence="4">
    <location>
        <begin position="296"/>
        <end position="370"/>
    </location>
</feature>
<feature type="domain" description="Glycoside hydrolase family 57 N-terminal" evidence="3">
    <location>
        <begin position="8"/>
        <end position="265"/>
    </location>
</feature>
<evidence type="ECO:0000256" key="2">
    <source>
        <dbReference type="ARBA" id="ARBA00023277"/>
    </source>
</evidence>
<evidence type="ECO:0000256" key="1">
    <source>
        <dbReference type="ARBA" id="ARBA00006821"/>
    </source>
</evidence>
<evidence type="ECO:0000259" key="4">
    <source>
        <dbReference type="Pfam" id="PF09094"/>
    </source>
</evidence>
<proteinExistence type="inferred from homology"/>
<dbReference type="InterPro" id="IPR014718">
    <property type="entry name" value="GH-type_carb-bd"/>
</dbReference>
<dbReference type="InterPro" id="IPR052046">
    <property type="entry name" value="GH57_Enzymes"/>
</dbReference>
<dbReference type="GO" id="GO:0005975">
    <property type="term" value="P:carbohydrate metabolic process"/>
    <property type="evidence" value="ECO:0007669"/>
    <property type="project" value="InterPro"/>
</dbReference>
<dbReference type="InterPro" id="IPR015178">
    <property type="entry name" value="A-amylase/a-glucTrfase_central"/>
</dbReference>
<dbReference type="Gene3D" id="2.70.98.10">
    <property type="match status" value="1"/>
</dbReference>
<accession>A0A367ZSU3</accession>
<dbReference type="AlphaFoldDB" id="A0A367ZSU3"/>
<evidence type="ECO:0000313" key="6">
    <source>
        <dbReference type="Proteomes" id="UP000252355"/>
    </source>
</evidence>
<dbReference type="Proteomes" id="UP000252355">
    <property type="component" value="Unassembled WGS sequence"/>
</dbReference>
<dbReference type="Pfam" id="PF03065">
    <property type="entry name" value="Glyco_hydro_57"/>
    <property type="match status" value="1"/>
</dbReference>
<dbReference type="Pfam" id="PF09094">
    <property type="entry name" value="AmyA-A_glucT_m"/>
    <property type="match status" value="1"/>
</dbReference>
<dbReference type="PANTHER" id="PTHR36306">
    <property type="entry name" value="ALPHA-AMYLASE-RELATED-RELATED"/>
    <property type="match status" value="1"/>
</dbReference>
<evidence type="ECO:0000259" key="3">
    <source>
        <dbReference type="Pfam" id="PF03065"/>
    </source>
</evidence>
<protein>
    <submittedName>
        <fullName evidence="5">Glycosyl hydrolase family 57</fullName>
    </submittedName>
</protein>
<dbReference type="EMBL" id="QOQW01000002">
    <property type="protein sequence ID" value="RCK81214.1"/>
    <property type="molecule type" value="Genomic_DNA"/>
</dbReference>
<sequence>MSRPLHFAFVLHAHQPVANPDAVVRQVILTAYRPVLTELAARPALRFTLHLSGSLLDRLERLDPELVELIGTMVERGQVELLGGAYHEALLPLIPAVDRHGQLTALRTRLHKAFGVSPRGAWLAERFWEPALAHDLAEAGYQYTLLDEHGFLQVGFSEDRLDRPWLTEDQGSPLGIFPISKGLRYLLPYAEPEQALQILHNRAVTHPGSVWVFADDLEKFGAWPGTWPRVHEQGWLRGFLDQASEAATGPLPWVTLAEAWEAVSPGGLAYLPTTSYPEIMRWSLPPALRRDQTRAGFPRHFLVRYPEVNLIHKRMLAASQAVHDLPHPPPDLLHQLWISQTACPYWYGWFGGAYLPGLRLHAKAAATRAETLALKKARRPLRSITHTDFDLDGQEEVVVSTLTQWVLARPVGATLSAWEDRQTGFDPLAIMNPWPEEGAPGDAPAETVLPFEDLILAPGATLDHLLHRQMPVLATLRHRRFATETFEDPHALGVRFALRAPLPLPDGDRHLELTKTFRLDDQQCRLTLDLELVNPEPRPLELSYGLRLPLASLASPNGHPFALTVPEVGLTDLDGLSVGEVCGISTLRWGPRPGGPPPERGALALAGTRLTIDRPVTVWYSPLLTEIMLEGKATPIFQALVLVFLVQLRIDREGRAGLRFTFTLGEDPDHG</sequence>